<keyword evidence="1 2" id="KW-0694">RNA-binding</keyword>
<dbReference type="EMBL" id="NKHZ01000039">
    <property type="protein sequence ID" value="PNS18643.1"/>
    <property type="molecule type" value="Genomic_DNA"/>
</dbReference>
<dbReference type="InterPro" id="IPR036390">
    <property type="entry name" value="WH_DNA-bd_sf"/>
</dbReference>
<dbReference type="InterPro" id="IPR036388">
    <property type="entry name" value="WH-like_DNA-bd_sf"/>
</dbReference>
<name>A0A2K1QUU3_9PEZI</name>
<accession>A0A2K1QUU3</accession>
<proteinExistence type="predicted"/>
<evidence type="ECO:0000313" key="6">
    <source>
        <dbReference type="Proteomes" id="UP000243797"/>
    </source>
</evidence>
<comment type="caution">
    <text evidence="5">The sequence shown here is derived from an EMBL/GenBank/DDBJ whole genome shotgun (WGS) entry which is preliminary data.</text>
</comment>
<dbReference type="GO" id="GO:0003723">
    <property type="term" value="F:RNA binding"/>
    <property type="evidence" value="ECO:0007669"/>
    <property type="project" value="UniProtKB-UniRule"/>
</dbReference>
<evidence type="ECO:0000313" key="5">
    <source>
        <dbReference type="EMBL" id="PNS18643.1"/>
    </source>
</evidence>
<sequence length="614" mass="69080">MRAPVTDQVDSVGLTELEKEIIRQVEHYFSDENLPNDAHMLALTGGSENWPVNIGRITGFGRMRGYKPKSIVAEAIKKSTFLEFTDKKHIRRREPLAIKPNVEPEIIPGKNAPALAKARKTRQPRSTSGTPSNPASNQPWLTKGMLKETGFEEYFADAPLTPAQYLENQSLYSPDNIFSARIEAAIQRYASRRKFHADTRQIFDLWMTYGGIDARPRQFTGGLSKDDMESMDAGEIASALATHFVASHVEHSEKWTVDFAGVARGFLCADTILQSTGGHPDNVGNFTNVMTNFYRYLLHHDVCPEYNDQIKDAMKICRIADRELANAVSLCSWLPDGYNRACSAVSGGASKAMLRQDNEDTAWWAGGEAMGVNKSDAEMIVVSAIALMGDNLQRNLIVQERPKDVFKTSEQELALQVAAIEMPDESLQARFHEEKQANKAFEPLGKMHCRRMNEKMTGLSKKDERTYTFWIKVGILEYAFVGMKLQGTVCENNLGCLWLDRIQGLNASYYEVVPNGFYKREQDAVIPREWYKRQRRIKEYGYKALSEMGREMEAEEGAQPEQEDDAIDQVEPADEPSCTFVDHRDVPEEKTSGHGTVDDFGELSPVTKNVDGKT</sequence>
<keyword evidence="6" id="KW-1185">Reference proteome</keyword>
<evidence type="ECO:0000256" key="2">
    <source>
        <dbReference type="PROSITE-ProRule" id="PRU00332"/>
    </source>
</evidence>
<dbReference type="InterPro" id="IPR018606">
    <property type="entry name" value="Arb1"/>
</dbReference>
<feature type="domain" description="HTH La-type RNA-binding" evidence="4">
    <location>
        <begin position="11"/>
        <end position="103"/>
    </location>
</feature>
<dbReference type="Proteomes" id="UP000243797">
    <property type="component" value="Unassembled WGS sequence"/>
</dbReference>
<dbReference type="GO" id="GO:0033167">
    <property type="term" value="C:ARC complex"/>
    <property type="evidence" value="ECO:0007669"/>
    <property type="project" value="InterPro"/>
</dbReference>
<feature type="compositionally biased region" description="Acidic residues" evidence="3">
    <location>
        <begin position="553"/>
        <end position="574"/>
    </location>
</feature>
<dbReference type="OrthoDB" id="435402at2759"/>
<dbReference type="SMART" id="SM00715">
    <property type="entry name" value="LA"/>
    <property type="match status" value="1"/>
</dbReference>
<dbReference type="STRING" id="2082308.A0A2K1QUU3"/>
<organism evidence="5 6">
    <name type="scientific">Sphaceloma murrayae</name>
    <dbReference type="NCBI Taxonomy" id="2082308"/>
    <lineage>
        <taxon>Eukaryota</taxon>
        <taxon>Fungi</taxon>
        <taxon>Dikarya</taxon>
        <taxon>Ascomycota</taxon>
        <taxon>Pezizomycotina</taxon>
        <taxon>Dothideomycetes</taxon>
        <taxon>Dothideomycetidae</taxon>
        <taxon>Myriangiales</taxon>
        <taxon>Elsinoaceae</taxon>
        <taxon>Sphaceloma</taxon>
    </lineage>
</organism>
<feature type="compositionally biased region" description="Basic and acidic residues" evidence="3">
    <location>
        <begin position="581"/>
        <end position="592"/>
    </location>
</feature>
<evidence type="ECO:0000259" key="4">
    <source>
        <dbReference type="PROSITE" id="PS50961"/>
    </source>
</evidence>
<protein>
    <submittedName>
        <fullName evidence="5">La</fullName>
    </submittedName>
</protein>
<dbReference type="InterPro" id="IPR006630">
    <property type="entry name" value="La_HTH"/>
</dbReference>
<feature type="region of interest" description="Disordered" evidence="3">
    <location>
        <begin position="108"/>
        <end position="141"/>
    </location>
</feature>
<evidence type="ECO:0000256" key="3">
    <source>
        <dbReference type="SAM" id="MobiDB-lite"/>
    </source>
</evidence>
<dbReference type="GO" id="GO:0031047">
    <property type="term" value="P:regulatory ncRNA-mediated gene silencing"/>
    <property type="evidence" value="ECO:0007669"/>
    <property type="project" value="InterPro"/>
</dbReference>
<reference evidence="5 6" key="1">
    <citation type="submission" date="2017-06" db="EMBL/GenBank/DDBJ databases">
        <title>Draft genome sequence of a variant of Elsinoe murrayae.</title>
        <authorList>
            <person name="Cheng Q."/>
        </authorList>
    </citation>
    <scope>NUCLEOTIDE SEQUENCE [LARGE SCALE GENOMIC DNA]</scope>
    <source>
        <strain evidence="5 6">CQ-2017a</strain>
    </source>
</reference>
<dbReference type="InParanoid" id="A0A2K1QUU3"/>
<dbReference type="AlphaFoldDB" id="A0A2K1QUU3"/>
<dbReference type="PROSITE" id="PS50961">
    <property type="entry name" value="HTH_LA"/>
    <property type="match status" value="1"/>
</dbReference>
<evidence type="ECO:0000256" key="1">
    <source>
        <dbReference type="ARBA" id="ARBA00022884"/>
    </source>
</evidence>
<gene>
    <name evidence="5" type="ORF">CAC42_5182</name>
</gene>
<feature type="compositionally biased region" description="Polar residues" evidence="3">
    <location>
        <begin position="124"/>
        <end position="140"/>
    </location>
</feature>
<feature type="region of interest" description="Disordered" evidence="3">
    <location>
        <begin position="550"/>
        <end position="614"/>
    </location>
</feature>
<dbReference type="Pfam" id="PF05383">
    <property type="entry name" value="La"/>
    <property type="match status" value="1"/>
</dbReference>
<dbReference type="SUPFAM" id="SSF46785">
    <property type="entry name" value="Winged helix' DNA-binding domain"/>
    <property type="match status" value="1"/>
</dbReference>
<dbReference type="Pfam" id="PF09692">
    <property type="entry name" value="Arb1"/>
    <property type="match status" value="1"/>
</dbReference>
<dbReference type="Gene3D" id="1.10.10.10">
    <property type="entry name" value="Winged helix-like DNA-binding domain superfamily/Winged helix DNA-binding domain"/>
    <property type="match status" value="1"/>
</dbReference>